<proteinExistence type="predicted"/>
<feature type="domain" description="Immunity protein 43" evidence="1">
    <location>
        <begin position="12"/>
        <end position="219"/>
    </location>
</feature>
<organism evidence="2 3">
    <name type="scientific">Hymenobacter cellulosivorans</name>
    <dbReference type="NCBI Taxonomy" id="2932249"/>
    <lineage>
        <taxon>Bacteria</taxon>
        <taxon>Pseudomonadati</taxon>
        <taxon>Bacteroidota</taxon>
        <taxon>Cytophagia</taxon>
        <taxon>Cytophagales</taxon>
        <taxon>Hymenobacteraceae</taxon>
        <taxon>Hymenobacter</taxon>
    </lineage>
</organism>
<name>A0ABY4FKE8_9BACT</name>
<dbReference type="Pfam" id="PF15570">
    <property type="entry name" value="Imm43"/>
    <property type="match status" value="1"/>
</dbReference>
<dbReference type="Proteomes" id="UP000831785">
    <property type="component" value="Chromosome"/>
</dbReference>
<dbReference type="RefSeq" id="WP_244724621.1">
    <property type="nucleotide sequence ID" value="NZ_CP095049.1"/>
</dbReference>
<keyword evidence="3" id="KW-1185">Reference proteome</keyword>
<sequence length="232" mass="27621">MLYVAYRPRESQDKIGLPTSIHRTFTEEFNEKKPMEGIYSGNWHRYNRLQNGVSVPEELRLPAKLFMVCKGLKRFIPDVYFDDLREWIVSTQFLSFLKEHRLLEGHYEESELTVLSTTKKPITDKSYHLLRFFRFDNELVDFEHTPKVISPKKPLTKHTPPMVYYSELLFHQDAQVPPMFILDDCSYWRSFFCSEEIKAAIEQEAFLGFNLYTITDFVQERLEREQRFVGPG</sequence>
<dbReference type="InterPro" id="IPR029079">
    <property type="entry name" value="Imm43"/>
</dbReference>
<accession>A0ABY4FKE8</accession>
<dbReference type="EMBL" id="CP095049">
    <property type="protein sequence ID" value="UOQ55556.1"/>
    <property type="molecule type" value="Genomic_DNA"/>
</dbReference>
<gene>
    <name evidence="2" type="ORF">MUN80_12530</name>
</gene>
<protein>
    <submittedName>
        <fullName evidence="2">Imm43 family immunity protein</fullName>
    </submittedName>
</protein>
<evidence type="ECO:0000313" key="2">
    <source>
        <dbReference type="EMBL" id="UOQ55556.1"/>
    </source>
</evidence>
<reference evidence="2 3" key="1">
    <citation type="submission" date="2022-04" db="EMBL/GenBank/DDBJ databases">
        <title>Hymenobacter sp. isolated from the air.</title>
        <authorList>
            <person name="Won M."/>
            <person name="Lee C.-M."/>
            <person name="Woen H.-Y."/>
            <person name="Kwon S.-W."/>
        </authorList>
    </citation>
    <scope>NUCLEOTIDE SEQUENCE [LARGE SCALE GENOMIC DNA]</scope>
    <source>
        <strain evidence="3">5116 S-27</strain>
    </source>
</reference>
<evidence type="ECO:0000313" key="3">
    <source>
        <dbReference type="Proteomes" id="UP000831785"/>
    </source>
</evidence>
<evidence type="ECO:0000259" key="1">
    <source>
        <dbReference type="Pfam" id="PF15570"/>
    </source>
</evidence>